<dbReference type="PATRIC" id="fig|400092.3.peg.2040"/>
<dbReference type="KEGG" id="pko:PKOR_09285"/>
<protein>
    <recommendedName>
        <fullName evidence="3">Transposase DDE domain-containing protein</fullName>
    </recommendedName>
</protein>
<dbReference type="STRING" id="400092.PKOR_09285"/>
<name>A0A0E3UWC3_9BACT</name>
<evidence type="ECO:0000313" key="1">
    <source>
        <dbReference type="EMBL" id="AKD03282.1"/>
    </source>
</evidence>
<evidence type="ECO:0008006" key="3">
    <source>
        <dbReference type="Google" id="ProtNLM"/>
    </source>
</evidence>
<dbReference type="EMBL" id="CP009621">
    <property type="protein sequence ID" value="AKD03282.1"/>
    <property type="molecule type" value="Genomic_DNA"/>
</dbReference>
<proteinExistence type="predicted"/>
<dbReference type="HOGENOM" id="CLU_2667958_0_0_10"/>
<evidence type="ECO:0000313" key="2">
    <source>
        <dbReference type="Proteomes" id="UP000033109"/>
    </source>
</evidence>
<organism evidence="1 2">
    <name type="scientific">Pontibacter korlensis</name>
    <dbReference type="NCBI Taxonomy" id="400092"/>
    <lineage>
        <taxon>Bacteria</taxon>
        <taxon>Pseudomonadati</taxon>
        <taxon>Bacteroidota</taxon>
        <taxon>Cytophagia</taxon>
        <taxon>Cytophagales</taxon>
        <taxon>Hymenobacteraceae</taxon>
        <taxon>Pontibacter</taxon>
    </lineage>
</organism>
<dbReference type="RefSeq" id="WP_046310309.1">
    <property type="nucleotide sequence ID" value="NZ_CP009621.1"/>
</dbReference>
<keyword evidence="2" id="KW-1185">Reference proteome</keyword>
<reference evidence="1 2" key="1">
    <citation type="journal article" date="2015" name="Sci. Rep.">
        <title>Unraveling adaptation of Pontibacter korlensis to radiation and infertility in desert through complete genome and comparative transcriptomic analysis.</title>
        <authorList>
            <person name="Dai J."/>
            <person name="Dai W."/>
            <person name="Qiu C."/>
            <person name="Yang Z."/>
            <person name="Zhang Y."/>
            <person name="Zhou M."/>
            <person name="Zhang L."/>
            <person name="Fang C."/>
            <person name="Gao Q."/>
            <person name="Yang Q."/>
            <person name="Li X."/>
            <person name="Wang Z."/>
            <person name="Wang Z."/>
            <person name="Jia Z."/>
            <person name="Chen X."/>
        </authorList>
    </citation>
    <scope>NUCLEOTIDE SEQUENCE [LARGE SCALE GENOMIC DNA]</scope>
    <source>
        <strain evidence="1 2">X14-1T</strain>
    </source>
</reference>
<accession>A0A0E3UWC3</accession>
<dbReference type="Proteomes" id="UP000033109">
    <property type="component" value="Chromosome"/>
</dbReference>
<dbReference type="AlphaFoldDB" id="A0A0E3UWC3"/>
<sequence>MRTLAKAEVDFGLAAMAHNLRKIARKGVKAFRQALERGASGLSQQLKQPTAAHTGLLDQLTTIFSPRRAVFQLAA</sequence>
<gene>
    <name evidence="1" type="ORF">PKOR_09285</name>
</gene>